<keyword evidence="3" id="KW-0378">Hydrolase</keyword>
<organism evidence="3">
    <name type="scientific">Streptomyces sp. R35</name>
    <dbReference type="NCBI Taxonomy" id="3238630"/>
    <lineage>
        <taxon>Bacteria</taxon>
        <taxon>Bacillati</taxon>
        <taxon>Actinomycetota</taxon>
        <taxon>Actinomycetes</taxon>
        <taxon>Kitasatosporales</taxon>
        <taxon>Streptomycetaceae</taxon>
        <taxon>Streptomyces</taxon>
    </lineage>
</organism>
<name>A0AB39S9J3_9ACTN</name>
<proteinExistence type="predicted"/>
<dbReference type="SUPFAM" id="SSF53474">
    <property type="entry name" value="alpha/beta-Hydrolases"/>
    <property type="match status" value="1"/>
</dbReference>
<evidence type="ECO:0000256" key="1">
    <source>
        <dbReference type="SAM" id="MobiDB-lite"/>
    </source>
</evidence>
<dbReference type="Pfam" id="PF00561">
    <property type="entry name" value="Abhydrolase_1"/>
    <property type="match status" value="1"/>
</dbReference>
<dbReference type="Gene3D" id="3.40.50.1820">
    <property type="entry name" value="alpha/beta hydrolase"/>
    <property type="match status" value="1"/>
</dbReference>
<dbReference type="PRINTS" id="PR00111">
    <property type="entry name" value="ABHYDROLASE"/>
</dbReference>
<gene>
    <name evidence="3" type="ORF">AB5J50_23665</name>
</gene>
<dbReference type="PANTHER" id="PTHR43433">
    <property type="entry name" value="HYDROLASE, ALPHA/BETA FOLD FAMILY PROTEIN"/>
    <property type="match status" value="1"/>
</dbReference>
<evidence type="ECO:0000313" key="3">
    <source>
        <dbReference type="EMBL" id="XDQ63581.1"/>
    </source>
</evidence>
<dbReference type="EMBL" id="CP163440">
    <property type="protein sequence ID" value="XDQ63581.1"/>
    <property type="molecule type" value="Genomic_DNA"/>
</dbReference>
<sequence length="294" mass="32004">MSVHGVDFAYRQHGPDDGVPLILLNHLSAVLDNWDPRVVDGLAARRRVITYDNRGVGASGGSTPDTIEAMARDTVLFIRALGYDRVDLLGLSMGGFVAQVVAAQEPDLVRKMILAGTGPAGGPGIDKVTSLTIKDTLKAVATRRDPKQFLFFTATESGRRAAHAFLDRLKERTDDRDKAISLPCSRPVDTSDSRPGRCRCSRRQVNPRIGPRLATGTCSRWRTGPVISSPAYFHVAVHRSGHPSDRSMPPRPASSPTGTSRSVHVQRWDHKESRVSLRLPGKPHASPGRGDLRS</sequence>
<feature type="region of interest" description="Disordered" evidence="1">
    <location>
        <begin position="180"/>
        <end position="199"/>
    </location>
</feature>
<dbReference type="PANTHER" id="PTHR43433:SF5">
    <property type="entry name" value="AB HYDROLASE-1 DOMAIN-CONTAINING PROTEIN"/>
    <property type="match status" value="1"/>
</dbReference>
<feature type="region of interest" description="Disordered" evidence="1">
    <location>
        <begin position="239"/>
        <end position="294"/>
    </location>
</feature>
<feature type="compositionally biased region" description="Polar residues" evidence="1">
    <location>
        <begin position="254"/>
        <end position="263"/>
    </location>
</feature>
<dbReference type="InterPro" id="IPR029058">
    <property type="entry name" value="AB_hydrolase_fold"/>
</dbReference>
<feature type="compositionally biased region" description="Basic and acidic residues" evidence="1">
    <location>
        <begin position="266"/>
        <end position="275"/>
    </location>
</feature>
<accession>A0AB39S9J3</accession>
<dbReference type="AlphaFoldDB" id="A0AB39S9J3"/>
<feature type="domain" description="AB hydrolase-1" evidence="2">
    <location>
        <begin position="20"/>
        <end position="117"/>
    </location>
</feature>
<dbReference type="GO" id="GO:0004806">
    <property type="term" value="F:triacylglycerol lipase activity"/>
    <property type="evidence" value="ECO:0007669"/>
    <property type="project" value="TreeGrafter"/>
</dbReference>
<dbReference type="InterPro" id="IPR050471">
    <property type="entry name" value="AB_hydrolase"/>
</dbReference>
<dbReference type="GO" id="GO:0046503">
    <property type="term" value="P:glycerolipid catabolic process"/>
    <property type="evidence" value="ECO:0007669"/>
    <property type="project" value="TreeGrafter"/>
</dbReference>
<evidence type="ECO:0000259" key="2">
    <source>
        <dbReference type="Pfam" id="PF00561"/>
    </source>
</evidence>
<protein>
    <submittedName>
        <fullName evidence="3">Alpha/beta fold hydrolase</fullName>
    </submittedName>
</protein>
<dbReference type="InterPro" id="IPR000073">
    <property type="entry name" value="AB_hydrolase_1"/>
</dbReference>
<reference evidence="3" key="1">
    <citation type="submission" date="2024-07" db="EMBL/GenBank/DDBJ databases">
        <authorList>
            <person name="Yu S.T."/>
        </authorList>
    </citation>
    <scope>NUCLEOTIDE SEQUENCE</scope>
    <source>
        <strain evidence="3">R35</strain>
    </source>
</reference>
<dbReference type="RefSeq" id="WP_369260380.1">
    <property type="nucleotide sequence ID" value="NZ_CP163440.1"/>
</dbReference>